<comment type="similarity">
    <text evidence="2">Belongs to the G-protein coupled receptor 4 family.</text>
</comment>
<evidence type="ECO:0000256" key="1">
    <source>
        <dbReference type="ARBA" id="ARBA00004141"/>
    </source>
</evidence>
<dbReference type="PANTHER" id="PTHR28097">
    <property type="entry name" value="PHEROMONE A FACTOR RECEPTOR"/>
    <property type="match status" value="1"/>
</dbReference>
<organism evidence="11 12">
    <name type="scientific">Collybiopsis luxurians FD-317 M1</name>
    <dbReference type="NCBI Taxonomy" id="944289"/>
    <lineage>
        <taxon>Eukaryota</taxon>
        <taxon>Fungi</taxon>
        <taxon>Dikarya</taxon>
        <taxon>Basidiomycota</taxon>
        <taxon>Agaricomycotina</taxon>
        <taxon>Agaricomycetes</taxon>
        <taxon>Agaricomycetidae</taxon>
        <taxon>Agaricales</taxon>
        <taxon>Marasmiineae</taxon>
        <taxon>Omphalotaceae</taxon>
        <taxon>Collybiopsis</taxon>
        <taxon>Collybiopsis luxurians</taxon>
    </lineage>
</organism>
<evidence type="ECO:0000256" key="9">
    <source>
        <dbReference type="ARBA" id="ARBA00023224"/>
    </source>
</evidence>
<feature type="transmembrane region" description="Helical" evidence="10">
    <location>
        <begin position="285"/>
        <end position="302"/>
    </location>
</feature>
<evidence type="ECO:0000256" key="3">
    <source>
        <dbReference type="ARBA" id="ARBA00022507"/>
    </source>
</evidence>
<keyword evidence="7 10" id="KW-0472">Membrane</keyword>
<feature type="transmembrane region" description="Helical" evidence="10">
    <location>
        <begin position="203"/>
        <end position="231"/>
    </location>
</feature>
<feature type="transmembrane region" description="Helical" evidence="10">
    <location>
        <begin position="111"/>
        <end position="133"/>
    </location>
</feature>
<protein>
    <submittedName>
        <fullName evidence="11">Uncharacterized protein</fullName>
    </submittedName>
</protein>
<evidence type="ECO:0000256" key="6">
    <source>
        <dbReference type="ARBA" id="ARBA00023040"/>
    </source>
</evidence>
<evidence type="ECO:0000256" key="2">
    <source>
        <dbReference type="ARBA" id="ARBA00011085"/>
    </source>
</evidence>
<dbReference type="GO" id="GO:0004932">
    <property type="term" value="F:mating-type factor pheromone receptor activity"/>
    <property type="evidence" value="ECO:0007669"/>
    <property type="project" value="InterPro"/>
</dbReference>
<keyword evidence="8" id="KW-0675">Receptor</keyword>
<dbReference type="PANTHER" id="PTHR28097:SF1">
    <property type="entry name" value="PHEROMONE A FACTOR RECEPTOR"/>
    <property type="match status" value="1"/>
</dbReference>
<keyword evidence="5 10" id="KW-1133">Transmembrane helix</keyword>
<feature type="transmembrane region" description="Helical" evidence="10">
    <location>
        <begin position="37"/>
        <end position="57"/>
    </location>
</feature>
<keyword evidence="4 10" id="KW-0812">Transmembrane</keyword>
<accession>A0A0D0CWD5</accession>
<dbReference type="HOGENOM" id="CLU_027592_0_1_1"/>
<feature type="transmembrane region" description="Helical" evidence="10">
    <location>
        <begin position="77"/>
        <end position="99"/>
    </location>
</feature>
<dbReference type="Proteomes" id="UP000053593">
    <property type="component" value="Unassembled WGS sequence"/>
</dbReference>
<dbReference type="GO" id="GO:0000750">
    <property type="term" value="P:pheromone-dependent signal transduction involved in conjugation with cellular fusion"/>
    <property type="evidence" value="ECO:0007669"/>
    <property type="project" value="TreeGrafter"/>
</dbReference>
<sequence length="353" mass="40739">MHIRLDFDTLYFALSLLAFILVFIPFPWHLKAKNTGTCLFMGWIGLACLVFSINSLLWNNRIDNFAPIWCDISSKFLIGAVAAISSVSLCINFRLWSTATDRVRILEKKSVFFLELFLGLVVPLAEMGLQYIVQERRFDIYEGFGCRAVSDNVLLMYLLLLAPQLLLGTASVIFCVMTLIAYHRMYKWMLDSQPSPTFHHRTTLSVSFLWFLTLGGIAAVTSIAYATFVVYSNATASSSSDPFSSPFTVWSSWDRTHEGIRLVNEHGEEEWRGNMMMEFLLEADRWIFVGLALIFFLFFGFTSEARKRYRMLFGCARRRKWELESDTLAPSDDRDTESLRRYLYPLLMSSPRY</sequence>
<evidence type="ECO:0000256" key="8">
    <source>
        <dbReference type="ARBA" id="ARBA00023170"/>
    </source>
</evidence>
<keyword evidence="9" id="KW-0807">Transducer</keyword>
<proteinExistence type="inferred from homology"/>
<dbReference type="InterPro" id="IPR001499">
    <property type="entry name" value="GPCR_STE3"/>
</dbReference>
<dbReference type="OrthoDB" id="2874149at2759"/>
<evidence type="ECO:0000313" key="11">
    <source>
        <dbReference type="EMBL" id="KIK60413.1"/>
    </source>
</evidence>
<evidence type="ECO:0000256" key="7">
    <source>
        <dbReference type="ARBA" id="ARBA00023136"/>
    </source>
</evidence>
<comment type="subcellular location">
    <subcellularLocation>
        <location evidence="1">Membrane</location>
        <topology evidence="1">Multi-pass membrane protein</topology>
    </subcellularLocation>
</comment>
<dbReference type="EMBL" id="KN834775">
    <property type="protein sequence ID" value="KIK60413.1"/>
    <property type="molecule type" value="Genomic_DNA"/>
</dbReference>
<evidence type="ECO:0000313" key="12">
    <source>
        <dbReference type="Proteomes" id="UP000053593"/>
    </source>
</evidence>
<evidence type="ECO:0000256" key="4">
    <source>
        <dbReference type="ARBA" id="ARBA00022692"/>
    </source>
</evidence>
<keyword evidence="3" id="KW-0589">Pheromone response</keyword>
<gene>
    <name evidence="11" type="ORF">GYMLUDRAFT_607116</name>
</gene>
<keyword evidence="12" id="KW-1185">Reference proteome</keyword>
<dbReference type="GO" id="GO:0005886">
    <property type="term" value="C:plasma membrane"/>
    <property type="evidence" value="ECO:0007669"/>
    <property type="project" value="TreeGrafter"/>
</dbReference>
<name>A0A0D0CWD5_9AGAR</name>
<feature type="transmembrane region" description="Helical" evidence="10">
    <location>
        <begin position="12"/>
        <end position="30"/>
    </location>
</feature>
<keyword evidence="6" id="KW-0297">G-protein coupled receptor</keyword>
<feature type="transmembrane region" description="Helical" evidence="10">
    <location>
        <begin position="153"/>
        <end position="182"/>
    </location>
</feature>
<reference evidence="11 12" key="1">
    <citation type="submission" date="2014-04" db="EMBL/GenBank/DDBJ databases">
        <title>Evolutionary Origins and Diversification of the Mycorrhizal Mutualists.</title>
        <authorList>
            <consortium name="DOE Joint Genome Institute"/>
            <consortium name="Mycorrhizal Genomics Consortium"/>
            <person name="Kohler A."/>
            <person name="Kuo A."/>
            <person name="Nagy L.G."/>
            <person name="Floudas D."/>
            <person name="Copeland A."/>
            <person name="Barry K.W."/>
            <person name="Cichocki N."/>
            <person name="Veneault-Fourrey C."/>
            <person name="LaButti K."/>
            <person name="Lindquist E.A."/>
            <person name="Lipzen A."/>
            <person name="Lundell T."/>
            <person name="Morin E."/>
            <person name="Murat C."/>
            <person name="Riley R."/>
            <person name="Ohm R."/>
            <person name="Sun H."/>
            <person name="Tunlid A."/>
            <person name="Henrissat B."/>
            <person name="Grigoriev I.V."/>
            <person name="Hibbett D.S."/>
            <person name="Martin F."/>
        </authorList>
    </citation>
    <scope>NUCLEOTIDE SEQUENCE [LARGE SCALE GENOMIC DNA]</scope>
    <source>
        <strain evidence="11 12">FD-317 M1</strain>
    </source>
</reference>
<dbReference type="AlphaFoldDB" id="A0A0D0CWD5"/>
<evidence type="ECO:0000256" key="10">
    <source>
        <dbReference type="SAM" id="Phobius"/>
    </source>
</evidence>
<evidence type="ECO:0000256" key="5">
    <source>
        <dbReference type="ARBA" id="ARBA00022989"/>
    </source>
</evidence>
<dbReference type="Pfam" id="PF02076">
    <property type="entry name" value="STE3"/>
    <property type="match status" value="1"/>
</dbReference>
<dbReference type="PRINTS" id="PR00899">
    <property type="entry name" value="GPCRSTE3"/>
</dbReference>